<reference evidence="1" key="1">
    <citation type="submission" date="2022-03" db="EMBL/GenBank/DDBJ databases">
        <authorList>
            <person name="Sayadi A."/>
        </authorList>
    </citation>
    <scope>NUCLEOTIDE SEQUENCE</scope>
</reference>
<organism evidence="1 2">
    <name type="scientific">Acanthoscelides obtectus</name>
    <name type="common">Bean weevil</name>
    <name type="synonym">Bruchus obtectus</name>
    <dbReference type="NCBI Taxonomy" id="200917"/>
    <lineage>
        <taxon>Eukaryota</taxon>
        <taxon>Metazoa</taxon>
        <taxon>Ecdysozoa</taxon>
        <taxon>Arthropoda</taxon>
        <taxon>Hexapoda</taxon>
        <taxon>Insecta</taxon>
        <taxon>Pterygota</taxon>
        <taxon>Neoptera</taxon>
        <taxon>Endopterygota</taxon>
        <taxon>Coleoptera</taxon>
        <taxon>Polyphaga</taxon>
        <taxon>Cucujiformia</taxon>
        <taxon>Chrysomeloidea</taxon>
        <taxon>Chrysomelidae</taxon>
        <taxon>Bruchinae</taxon>
        <taxon>Bruchini</taxon>
        <taxon>Acanthoscelides</taxon>
    </lineage>
</organism>
<feature type="non-terminal residue" evidence="1">
    <location>
        <position position="43"/>
    </location>
</feature>
<name>A0A9P0P146_ACAOB</name>
<accession>A0A9P0P146</accession>
<evidence type="ECO:0000313" key="2">
    <source>
        <dbReference type="Proteomes" id="UP001152888"/>
    </source>
</evidence>
<dbReference type="OrthoDB" id="8189655at2759"/>
<sequence>MTLALKNDCPHRMTICRLYGEFQRGNSTLEDAEREARPRTSLT</sequence>
<keyword evidence="2" id="KW-1185">Reference proteome</keyword>
<dbReference type="EMBL" id="CAKOFQ010006739">
    <property type="protein sequence ID" value="CAH1966877.1"/>
    <property type="molecule type" value="Genomic_DNA"/>
</dbReference>
<comment type="caution">
    <text evidence="1">The sequence shown here is derived from an EMBL/GenBank/DDBJ whole genome shotgun (WGS) entry which is preliminary data.</text>
</comment>
<gene>
    <name evidence="1" type="ORF">ACAOBT_LOCUS7087</name>
</gene>
<evidence type="ECO:0000313" key="1">
    <source>
        <dbReference type="EMBL" id="CAH1966877.1"/>
    </source>
</evidence>
<protein>
    <submittedName>
        <fullName evidence="1">Uncharacterized protein</fullName>
    </submittedName>
</protein>
<dbReference type="Proteomes" id="UP001152888">
    <property type="component" value="Unassembled WGS sequence"/>
</dbReference>
<dbReference type="AlphaFoldDB" id="A0A9P0P146"/>
<proteinExistence type="predicted"/>